<dbReference type="RefSeq" id="WP_152356321.1">
    <property type="nucleotide sequence ID" value="NZ_JBHLXF010000001.1"/>
</dbReference>
<protein>
    <recommendedName>
        <fullName evidence="3">DUF3310 domain-containing protein</fullName>
    </recommendedName>
</protein>
<gene>
    <name evidence="1" type="ORF">DSM100238_1812</name>
</gene>
<proteinExistence type="predicted"/>
<name>A0A6A2VT30_9BIFI</name>
<evidence type="ECO:0000313" key="2">
    <source>
        <dbReference type="Proteomes" id="UP000440041"/>
    </source>
</evidence>
<dbReference type="InterPro" id="IPR021739">
    <property type="entry name" value="SaV-like"/>
</dbReference>
<dbReference type="AlphaFoldDB" id="A0A6A2VT30"/>
<sequence length="147" mass="17082">MNDIINHPAHYERIGSFECIELTRLYDFDWGNAIKYVWRHEMKHPCASGALQDLGKAAWYVHDAMDNGLHPAPTDPMHYELADRLLRLAKRDQVAHAETFWQALAWRDTDRCVEALEHLAGRYQTHDPQGYMLVLHTLKGENSEEGR</sequence>
<reference evidence="1 2" key="1">
    <citation type="submission" date="2019-09" db="EMBL/GenBank/DDBJ databases">
        <title>Characterization of the phylogenetic diversity of two novel species belonging to the genus Bifidobacterium: Bifidobacterium cebidarum sp. nov. and Bifidobacterium leontopitheci sp. nov.</title>
        <authorList>
            <person name="Lugli G.A."/>
            <person name="Duranti S."/>
            <person name="Milani C."/>
            <person name="Turroni F."/>
            <person name="Ventura M."/>
        </authorList>
    </citation>
    <scope>NUCLEOTIDE SEQUENCE [LARGE SCALE GENOMIC DNA]</scope>
    <source>
        <strain evidence="1 2">DSM 100238</strain>
    </source>
</reference>
<dbReference type="Pfam" id="PF11753">
    <property type="entry name" value="DUF3310"/>
    <property type="match status" value="1"/>
</dbReference>
<dbReference type="EMBL" id="WBSO01000025">
    <property type="protein sequence ID" value="KAB8292068.1"/>
    <property type="molecule type" value="Genomic_DNA"/>
</dbReference>
<dbReference type="OrthoDB" id="1684418at2"/>
<comment type="caution">
    <text evidence="1">The sequence shown here is derived from an EMBL/GenBank/DDBJ whole genome shotgun (WGS) entry which is preliminary data.</text>
</comment>
<evidence type="ECO:0008006" key="3">
    <source>
        <dbReference type="Google" id="ProtNLM"/>
    </source>
</evidence>
<dbReference type="Proteomes" id="UP000440041">
    <property type="component" value="Unassembled WGS sequence"/>
</dbReference>
<keyword evidence="2" id="KW-1185">Reference proteome</keyword>
<organism evidence="1 2">
    <name type="scientific">Bifidobacterium apri</name>
    <dbReference type="NCBI Taxonomy" id="1769423"/>
    <lineage>
        <taxon>Bacteria</taxon>
        <taxon>Bacillati</taxon>
        <taxon>Actinomycetota</taxon>
        <taxon>Actinomycetes</taxon>
        <taxon>Bifidobacteriales</taxon>
        <taxon>Bifidobacteriaceae</taxon>
        <taxon>Bifidobacterium</taxon>
    </lineage>
</organism>
<accession>A0A6A2VT30</accession>
<evidence type="ECO:0000313" key="1">
    <source>
        <dbReference type="EMBL" id="KAB8292068.1"/>
    </source>
</evidence>